<dbReference type="InterPro" id="IPR050069">
    <property type="entry name" value="Urease_subunit"/>
</dbReference>
<name>A0A1D1V0G3_RAMVA</name>
<dbReference type="InterPro" id="IPR032466">
    <property type="entry name" value="Metal_Hydrolase"/>
</dbReference>
<dbReference type="GO" id="GO:0009039">
    <property type="term" value="F:urease activity"/>
    <property type="evidence" value="ECO:0007669"/>
    <property type="project" value="InterPro"/>
</dbReference>
<evidence type="ECO:0000256" key="1">
    <source>
        <dbReference type="ARBA" id="ARBA00022801"/>
    </source>
</evidence>
<accession>A0A1D1V0G3</accession>
<dbReference type="EMBL" id="BDGG01000002">
    <property type="protein sequence ID" value="GAU94155.1"/>
    <property type="molecule type" value="Genomic_DNA"/>
</dbReference>
<comment type="caution">
    <text evidence="2">Lacks conserved residue(s) required for the propagation of feature annotation.</text>
</comment>
<protein>
    <recommendedName>
        <fullName evidence="3">Urease domain-containing protein</fullName>
    </recommendedName>
</protein>
<reference evidence="4 5" key="1">
    <citation type="journal article" date="2016" name="Nat. Commun.">
        <title>Extremotolerant tardigrade genome and improved radiotolerance of human cultured cells by tardigrade-unique protein.</title>
        <authorList>
            <person name="Hashimoto T."/>
            <person name="Horikawa D.D."/>
            <person name="Saito Y."/>
            <person name="Kuwahara H."/>
            <person name="Kozuka-Hata H."/>
            <person name="Shin-I T."/>
            <person name="Minakuchi Y."/>
            <person name="Ohishi K."/>
            <person name="Motoyama A."/>
            <person name="Aizu T."/>
            <person name="Enomoto A."/>
            <person name="Kondo K."/>
            <person name="Tanaka S."/>
            <person name="Hara Y."/>
            <person name="Koshikawa S."/>
            <person name="Sagara H."/>
            <person name="Miura T."/>
            <person name="Yokobori S."/>
            <person name="Miyagawa K."/>
            <person name="Suzuki Y."/>
            <person name="Kubo T."/>
            <person name="Oyama M."/>
            <person name="Kohara Y."/>
            <person name="Fujiyama A."/>
            <person name="Arakawa K."/>
            <person name="Katayama T."/>
            <person name="Toyoda A."/>
            <person name="Kunieda T."/>
        </authorList>
    </citation>
    <scope>NUCLEOTIDE SEQUENCE [LARGE SCALE GENOMIC DNA]</scope>
    <source>
        <strain evidence="4 5">YOKOZUNA-1</strain>
    </source>
</reference>
<sequence>MRSWLPRGWKIRGYFPMGTRLFRYQAEDDSEGWTSKPSRSFEVSLYVSGWLLQVAWAQMGMPNASIPTVEPAQQRKMFGAYGLCPTRNSILFTSKAGVDKDFRTKKAKYAVRNCSSVTRADMVLNHATPKLEVNPSNHKVYLVKEQDGKIEKTYLTSPPTEIVPLAQRYYFRRKCFILRYSLSTTGLYFRASAVSKSCVRTDCLPQAP</sequence>
<dbReference type="PROSITE" id="PS51368">
    <property type="entry name" value="UREASE_3"/>
    <property type="match status" value="1"/>
</dbReference>
<dbReference type="GO" id="GO:0016151">
    <property type="term" value="F:nickel cation binding"/>
    <property type="evidence" value="ECO:0007669"/>
    <property type="project" value="InterPro"/>
</dbReference>
<dbReference type="STRING" id="947166.A0A1D1V0G3"/>
<dbReference type="InterPro" id="IPR017951">
    <property type="entry name" value="Urease_asu_c"/>
</dbReference>
<feature type="domain" description="Urease" evidence="3">
    <location>
        <begin position="53"/>
        <end position="172"/>
    </location>
</feature>
<evidence type="ECO:0000256" key="2">
    <source>
        <dbReference type="PROSITE-ProRule" id="PRU00700"/>
    </source>
</evidence>
<keyword evidence="5" id="KW-1185">Reference proteome</keyword>
<gene>
    <name evidence="4" type="primary">RvY_05981</name>
    <name evidence="4" type="synonym">RvY_05981.1</name>
    <name evidence="4" type="ORF">RvY_05981-1</name>
</gene>
<dbReference type="InterPro" id="IPR011059">
    <property type="entry name" value="Metal-dep_hydrolase_composite"/>
</dbReference>
<dbReference type="Proteomes" id="UP000186922">
    <property type="component" value="Unassembled WGS sequence"/>
</dbReference>
<proteinExistence type="predicted"/>
<comment type="caution">
    <text evidence="4">The sequence shown here is derived from an EMBL/GenBank/DDBJ whole genome shotgun (WGS) entry which is preliminary data.</text>
</comment>
<dbReference type="OrthoDB" id="1708534at2759"/>
<evidence type="ECO:0000313" key="5">
    <source>
        <dbReference type="Proteomes" id="UP000186922"/>
    </source>
</evidence>
<dbReference type="AlphaFoldDB" id="A0A1D1V0G3"/>
<dbReference type="Gene3D" id="2.30.40.10">
    <property type="entry name" value="Urease, subunit C, domain 1"/>
    <property type="match status" value="1"/>
</dbReference>
<organism evidence="4 5">
    <name type="scientific">Ramazzottius varieornatus</name>
    <name type="common">Water bear</name>
    <name type="synonym">Tardigrade</name>
    <dbReference type="NCBI Taxonomy" id="947166"/>
    <lineage>
        <taxon>Eukaryota</taxon>
        <taxon>Metazoa</taxon>
        <taxon>Ecdysozoa</taxon>
        <taxon>Tardigrada</taxon>
        <taxon>Eutardigrada</taxon>
        <taxon>Parachela</taxon>
        <taxon>Hypsibioidea</taxon>
        <taxon>Ramazzottiidae</taxon>
        <taxon>Ramazzottius</taxon>
    </lineage>
</organism>
<dbReference type="PANTHER" id="PTHR33569:SF1">
    <property type="entry name" value="UREASE"/>
    <property type="match status" value="1"/>
</dbReference>
<evidence type="ECO:0000259" key="3">
    <source>
        <dbReference type="PROSITE" id="PS51368"/>
    </source>
</evidence>
<dbReference type="Gene3D" id="3.20.20.140">
    <property type="entry name" value="Metal-dependent hydrolases"/>
    <property type="match status" value="1"/>
</dbReference>
<dbReference type="PANTHER" id="PTHR33569">
    <property type="entry name" value="UREASE"/>
    <property type="match status" value="1"/>
</dbReference>
<keyword evidence="1" id="KW-0378">Hydrolase</keyword>
<evidence type="ECO:0000313" key="4">
    <source>
        <dbReference type="EMBL" id="GAU94155.1"/>
    </source>
</evidence>
<dbReference type="SUPFAM" id="SSF51556">
    <property type="entry name" value="Metallo-dependent hydrolases"/>
    <property type="match status" value="1"/>
</dbReference>